<evidence type="ECO:0000256" key="1">
    <source>
        <dbReference type="ARBA" id="ARBA00006328"/>
    </source>
</evidence>
<keyword evidence="2" id="KW-0521">NADP</keyword>
<dbReference type="InterPro" id="IPR036291">
    <property type="entry name" value="NAD(P)-bd_dom_sf"/>
</dbReference>
<evidence type="ECO:0000259" key="3">
    <source>
        <dbReference type="Pfam" id="PF05368"/>
    </source>
</evidence>
<dbReference type="SUPFAM" id="SSF51735">
    <property type="entry name" value="NAD(P)-binding Rossmann-fold domains"/>
    <property type="match status" value="1"/>
</dbReference>
<name>A0A2J5HU92_9EURO</name>
<dbReference type="AlphaFoldDB" id="A0A2J5HU92"/>
<comment type="similarity">
    <text evidence="1">Belongs to the NmrA-type oxidoreductase family.</text>
</comment>
<gene>
    <name evidence="4" type="ORF">BDW42DRAFT_194165</name>
</gene>
<feature type="domain" description="NmrA-like" evidence="3">
    <location>
        <begin position="9"/>
        <end position="265"/>
    </location>
</feature>
<evidence type="ECO:0000256" key="2">
    <source>
        <dbReference type="ARBA" id="ARBA00022857"/>
    </source>
</evidence>
<dbReference type="EMBL" id="KZ559543">
    <property type="protein sequence ID" value="PLN80794.1"/>
    <property type="molecule type" value="Genomic_DNA"/>
</dbReference>
<evidence type="ECO:0000313" key="4">
    <source>
        <dbReference type="EMBL" id="PLN80794.1"/>
    </source>
</evidence>
<dbReference type="InterPro" id="IPR051164">
    <property type="entry name" value="NmrA-like_oxidored"/>
</dbReference>
<proteinExistence type="inferred from homology"/>
<dbReference type="CDD" id="cd05251">
    <property type="entry name" value="NmrA_like_SDR_a"/>
    <property type="match status" value="1"/>
</dbReference>
<accession>A0A2J5HU92</accession>
<dbReference type="PANTHER" id="PTHR42748">
    <property type="entry name" value="NITROGEN METABOLITE REPRESSION PROTEIN NMRA FAMILY MEMBER"/>
    <property type="match status" value="1"/>
</dbReference>
<dbReference type="Gene3D" id="3.90.25.10">
    <property type="entry name" value="UDP-galactose 4-epimerase, domain 1"/>
    <property type="match status" value="1"/>
</dbReference>
<dbReference type="Proteomes" id="UP000235023">
    <property type="component" value="Unassembled WGS sequence"/>
</dbReference>
<dbReference type="InterPro" id="IPR008030">
    <property type="entry name" value="NmrA-like"/>
</dbReference>
<dbReference type="Pfam" id="PF05368">
    <property type="entry name" value="NmrA"/>
    <property type="match status" value="1"/>
</dbReference>
<dbReference type="OrthoDB" id="300709at2759"/>
<protein>
    <submittedName>
        <fullName evidence="4">NmrA family protein</fullName>
    </submittedName>
</protein>
<sequence length="345" mass="38615">MTVPLDTPKTITVYGATGYQGGPVVRSLLKNSAFRVRAITRKPGSEAAKALRELGAEIVQGNGWNKEDMVSAFSGSWGAYVNTDSDGSCFWDPNSPTEFDLGRNIIDAMIEAGTVKHLVYSSFIDSSAFTNGQAGIIAADMKAKIERYAKDSGYFETVCPLYQGWYMDIFRRQDYARALGGFPYFPDDDGFRTLRVPQWGADKDMALPWISLEDDYGDVVHGIFLEPENFDGRVIPVVSDIRTYPEVVELLQSVSGQKARYERVKDWKAHFGDSHHGRQTRSIYEYGRFTNGNFFGDTPVSTEVASYLKAKGAEARGKGPEERKLITMREWLEKAVVPQMRELDS</sequence>
<dbReference type="Gene3D" id="3.40.50.720">
    <property type="entry name" value="NAD(P)-binding Rossmann-like Domain"/>
    <property type="match status" value="1"/>
</dbReference>
<organism evidence="4 5">
    <name type="scientific">Aspergillus taichungensis</name>
    <dbReference type="NCBI Taxonomy" id="482145"/>
    <lineage>
        <taxon>Eukaryota</taxon>
        <taxon>Fungi</taxon>
        <taxon>Dikarya</taxon>
        <taxon>Ascomycota</taxon>
        <taxon>Pezizomycotina</taxon>
        <taxon>Eurotiomycetes</taxon>
        <taxon>Eurotiomycetidae</taxon>
        <taxon>Eurotiales</taxon>
        <taxon>Aspergillaceae</taxon>
        <taxon>Aspergillus</taxon>
        <taxon>Aspergillus subgen. Circumdati</taxon>
    </lineage>
</organism>
<dbReference type="PANTHER" id="PTHR42748:SF7">
    <property type="entry name" value="NMRA LIKE REDOX SENSOR 1-RELATED"/>
    <property type="match status" value="1"/>
</dbReference>
<keyword evidence="5" id="KW-1185">Reference proteome</keyword>
<reference evidence="5" key="1">
    <citation type="submission" date="2017-12" db="EMBL/GenBank/DDBJ databases">
        <authorList>
            <consortium name="DOE Joint Genome Institute"/>
            <person name="Mondo S.J."/>
            <person name="Kjaerbolling I."/>
            <person name="Vesth T.C."/>
            <person name="Frisvad J.C."/>
            <person name="Nybo J.L."/>
            <person name="Theobald S."/>
            <person name="Kuo A."/>
            <person name="Bowyer P."/>
            <person name="Matsuda Y."/>
            <person name="Lyhne E.K."/>
            <person name="Kogle M.E."/>
            <person name="Clum A."/>
            <person name="Lipzen A."/>
            <person name="Salamov A."/>
            <person name="Ngan C.Y."/>
            <person name="Daum C."/>
            <person name="Chiniquy J."/>
            <person name="Barry K."/>
            <person name="LaButti K."/>
            <person name="Haridas S."/>
            <person name="Simmons B.A."/>
            <person name="Magnuson J.K."/>
            <person name="Mortensen U.H."/>
            <person name="Larsen T.O."/>
            <person name="Grigoriev I.V."/>
            <person name="Baker S.E."/>
            <person name="Andersen M.R."/>
            <person name="Nordberg H.P."/>
            <person name="Cantor M.N."/>
            <person name="Hua S.X."/>
        </authorList>
    </citation>
    <scope>NUCLEOTIDE SEQUENCE [LARGE SCALE GENOMIC DNA]</scope>
    <source>
        <strain evidence="5">IBT 19404</strain>
    </source>
</reference>
<evidence type="ECO:0000313" key="5">
    <source>
        <dbReference type="Proteomes" id="UP000235023"/>
    </source>
</evidence>